<accession>A0A0F9AS43</accession>
<organism evidence="2">
    <name type="scientific">marine sediment metagenome</name>
    <dbReference type="NCBI Taxonomy" id="412755"/>
    <lineage>
        <taxon>unclassified sequences</taxon>
        <taxon>metagenomes</taxon>
        <taxon>ecological metagenomes</taxon>
    </lineage>
</organism>
<keyword evidence="1" id="KW-0472">Membrane</keyword>
<evidence type="ECO:0000313" key="2">
    <source>
        <dbReference type="EMBL" id="KKL12230.1"/>
    </source>
</evidence>
<feature type="transmembrane region" description="Helical" evidence="1">
    <location>
        <begin position="49"/>
        <end position="67"/>
    </location>
</feature>
<keyword evidence="1" id="KW-0812">Transmembrane</keyword>
<comment type="caution">
    <text evidence="2">The sequence shown here is derived from an EMBL/GenBank/DDBJ whole genome shotgun (WGS) entry which is preliminary data.</text>
</comment>
<dbReference type="EMBL" id="LAZR01041346">
    <property type="protein sequence ID" value="KKL12230.1"/>
    <property type="molecule type" value="Genomic_DNA"/>
</dbReference>
<feature type="transmembrane region" description="Helical" evidence="1">
    <location>
        <begin position="27"/>
        <end position="44"/>
    </location>
</feature>
<keyword evidence="1" id="KW-1133">Transmembrane helix</keyword>
<gene>
    <name evidence="2" type="ORF">LCGC14_2537850</name>
</gene>
<proteinExistence type="predicted"/>
<reference evidence="2" key="1">
    <citation type="journal article" date="2015" name="Nature">
        <title>Complex archaea that bridge the gap between prokaryotes and eukaryotes.</title>
        <authorList>
            <person name="Spang A."/>
            <person name="Saw J.H."/>
            <person name="Jorgensen S.L."/>
            <person name="Zaremba-Niedzwiedzka K."/>
            <person name="Martijn J."/>
            <person name="Lind A.E."/>
            <person name="van Eijk R."/>
            <person name="Schleper C."/>
            <person name="Guy L."/>
            <person name="Ettema T.J."/>
        </authorList>
    </citation>
    <scope>NUCLEOTIDE SEQUENCE</scope>
</reference>
<evidence type="ECO:0000256" key="1">
    <source>
        <dbReference type="SAM" id="Phobius"/>
    </source>
</evidence>
<feature type="transmembrane region" description="Helical" evidence="1">
    <location>
        <begin position="98"/>
        <end position="117"/>
    </location>
</feature>
<sequence>MHNVFSAPLKTLRTLISMSHKQDELEFMAYAIAVFIILINIFHVKFRKYVYAISVSFFYVWILYRFLDVFHVYYSGMHIASDTLAHIDKSSITMLADIRTLLLLLAPIPFVVGYICLMQ</sequence>
<dbReference type="AlphaFoldDB" id="A0A0F9AS43"/>
<protein>
    <submittedName>
        <fullName evidence="2">Uncharacterized protein</fullName>
    </submittedName>
</protein>
<name>A0A0F9AS43_9ZZZZ</name>